<dbReference type="SUPFAM" id="SSF82895">
    <property type="entry name" value="TSP-1 type 1 repeat"/>
    <property type="match status" value="1"/>
</dbReference>
<sequence length="319" mass="33994">MASHHHEQCLLFGDNGRPGQHAAPPAETGQGHGGARAASHAAHVKGRLHRPTRVTSQRAVFLSMDGGATGAAGPHVLCLVVKEHVQGQGRALDKTSVDDLVRETMLQRNTATLLNVQLGDRGAAGHAASPVEQEQCQGRVPVLRHPPRAQVMPVTNKSASVRRVAVMVVSFVAMVTVVCLVLSLVRHQQCRSLIPLSSVVTVPTHGQWNDWGSWSSCSVSCGEGTRTRLRTCSEPNACGHCEGNNVTEEYCNDYVCPETALHVSDPIQCPESSSSKGGPATEARHSATPDPGDSHPSSSSTPRMTRSGRIITLPARYKD</sequence>
<evidence type="ECO:0000313" key="5">
    <source>
        <dbReference type="EMBL" id="PVD27766.1"/>
    </source>
</evidence>
<dbReference type="EMBL" id="PZQS01000007">
    <property type="protein sequence ID" value="PVD27766.1"/>
    <property type="molecule type" value="Genomic_DNA"/>
</dbReference>
<dbReference type="PANTHER" id="PTHR22906:SF21">
    <property type="entry name" value="SEMA DOMAIN-CONTAINING PROTEIN"/>
    <property type="match status" value="1"/>
</dbReference>
<dbReference type="InterPro" id="IPR052065">
    <property type="entry name" value="Compl_asym_regulator"/>
</dbReference>
<dbReference type="OrthoDB" id="6143215at2759"/>
<dbReference type="InterPro" id="IPR000884">
    <property type="entry name" value="TSP1_rpt"/>
</dbReference>
<dbReference type="PROSITE" id="PS50092">
    <property type="entry name" value="TSP1"/>
    <property type="match status" value="1"/>
</dbReference>
<dbReference type="Gene3D" id="2.20.100.10">
    <property type="entry name" value="Thrombospondin type-1 (TSP1) repeat"/>
    <property type="match status" value="1"/>
</dbReference>
<evidence type="ECO:0000313" key="6">
    <source>
        <dbReference type="Proteomes" id="UP000245119"/>
    </source>
</evidence>
<organism evidence="5 6">
    <name type="scientific">Pomacea canaliculata</name>
    <name type="common">Golden apple snail</name>
    <dbReference type="NCBI Taxonomy" id="400727"/>
    <lineage>
        <taxon>Eukaryota</taxon>
        <taxon>Metazoa</taxon>
        <taxon>Spiralia</taxon>
        <taxon>Lophotrochozoa</taxon>
        <taxon>Mollusca</taxon>
        <taxon>Gastropoda</taxon>
        <taxon>Caenogastropoda</taxon>
        <taxon>Architaenioglossa</taxon>
        <taxon>Ampullarioidea</taxon>
        <taxon>Ampullariidae</taxon>
        <taxon>Pomacea</taxon>
    </lineage>
</organism>
<dbReference type="Pfam" id="PF00090">
    <property type="entry name" value="TSP_1"/>
    <property type="match status" value="1"/>
</dbReference>
<evidence type="ECO:0000256" key="4">
    <source>
        <dbReference type="SAM" id="Phobius"/>
    </source>
</evidence>
<dbReference type="PANTHER" id="PTHR22906">
    <property type="entry name" value="PROPERDIN"/>
    <property type="match status" value="1"/>
</dbReference>
<feature type="region of interest" description="Disordered" evidence="3">
    <location>
        <begin position="1"/>
        <end position="52"/>
    </location>
</feature>
<dbReference type="SMART" id="SM00209">
    <property type="entry name" value="TSP1"/>
    <property type="match status" value="1"/>
</dbReference>
<dbReference type="PRINTS" id="PR01705">
    <property type="entry name" value="TSP1REPEAT"/>
</dbReference>
<evidence type="ECO:0000256" key="2">
    <source>
        <dbReference type="ARBA" id="ARBA00023157"/>
    </source>
</evidence>
<keyword evidence="2" id="KW-1015">Disulfide bond</keyword>
<keyword evidence="4" id="KW-0812">Transmembrane</keyword>
<evidence type="ECO:0000256" key="3">
    <source>
        <dbReference type="SAM" id="MobiDB-lite"/>
    </source>
</evidence>
<feature type="compositionally biased region" description="Low complexity" evidence="3">
    <location>
        <begin position="288"/>
        <end position="309"/>
    </location>
</feature>
<accession>A0A2T7P2Y0</accession>
<dbReference type="InterPro" id="IPR036383">
    <property type="entry name" value="TSP1_rpt_sf"/>
</dbReference>
<name>A0A2T7P2Y0_POMCA</name>
<evidence type="ECO:0000256" key="1">
    <source>
        <dbReference type="ARBA" id="ARBA00022737"/>
    </source>
</evidence>
<keyword evidence="6" id="KW-1185">Reference proteome</keyword>
<keyword evidence="1" id="KW-0677">Repeat</keyword>
<reference evidence="5 6" key="1">
    <citation type="submission" date="2018-04" db="EMBL/GenBank/DDBJ databases">
        <title>The genome of golden apple snail Pomacea canaliculata provides insight into stress tolerance and invasive adaptation.</title>
        <authorList>
            <person name="Liu C."/>
            <person name="Liu B."/>
            <person name="Ren Y."/>
            <person name="Zhang Y."/>
            <person name="Wang H."/>
            <person name="Li S."/>
            <person name="Jiang F."/>
            <person name="Yin L."/>
            <person name="Zhang G."/>
            <person name="Qian W."/>
            <person name="Fan W."/>
        </authorList>
    </citation>
    <scope>NUCLEOTIDE SEQUENCE [LARGE SCALE GENOMIC DNA]</scope>
    <source>
        <strain evidence="5">SZHN2017</strain>
        <tissue evidence="5">Muscle</tissue>
    </source>
</reference>
<proteinExistence type="predicted"/>
<dbReference type="AlphaFoldDB" id="A0A2T7P2Y0"/>
<keyword evidence="4" id="KW-0472">Membrane</keyword>
<protein>
    <submittedName>
        <fullName evidence="5">Uncharacterized protein</fullName>
    </submittedName>
</protein>
<feature type="transmembrane region" description="Helical" evidence="4">
    <location>
        <begin position="164"/>
        <end position="185"/>
    </location>
</feature>
<feature type="compositionally biased region" description="Basic residues" evidence="3">
    <location>
        <begin position="42"/>
        <end position="52"/>
    </location>
</feature>
<comment type="caution">
    <text evidence="5">The sequence shown here is derived from an EMBL/GenBank/DDBJ whole genome shotgun (WGS) entry which is preliminary data.</text>
</comment>
<dbReference type="Proteomes" id="UP000245119">
    <property type="component" value="Linkage Group LG7"/>
</dbReference>
<keyword evidence="4" id="KW-1133">Transmembrane helix</keyword>
<feature type="region of interest" description="Disordered" evidence="3">
    <location>
        <begin position="267"/>
        <end position="319"/>
    </location>
</feature>
<gene>
    <name evidence="5" type="ORF">C0Q70_12938</name>
</gene>